<dbReference type="Proteomes" id="UP000095281">
    <property type="component" value="Unplaced"/>
</dbReference>
<feature type="compositionally biased region" description="Basic and acidic residues" evidence="1">
    <location>
        <begin position="127"/>
        <end position="136"/>
    </location>
</feature>
<feature type="compositionally biased region" description="Low complexity" evidence="1">
    <location>
        <begin position="100"/>
        <end position="111"/>
    </location>
</feature>
<evidence type="ECO:0000313" key="3">
    <source>
        <dbReference type="WBParaSite" id="MhA1_Contig2008.frz3.gene4"/>
    </source>
</evidence>
<feature type="compositionally biased region" description="Basic residues" evidence="1">
    <location>
        <begin position="112"/>
        <end position="126"/>
    </location>
</feature>
<dbReference type="WBParaSite" id="MhA1_Contig2008.frz3.gene4">
    <property type="protein sequence ID" value="MhA1_Contig2008.frz3.gene4"/>
    <property type="gene ID" value="MhA1_Contig2008.frz3.gene4"/>
</dbReference>
<accession>A0A1I8BCW3</accession>
<evidence type="ECO:0000256" key="1">
    <source>
        <dbReference type="SAM" id="MobiDB-lite"/>
    </source>
</evidence>
<reference evidence="3" key="1">
    <citation type="submission" date="2016-11" db="UniProtKB">
        <authorList>
            <consortium name="WormBaseParasite"/>
        </authorList>
    </citation>
    <scope>IDENTIFICATION</scope>
</reference>
<protein>
    <submittedName>
        <fullName evidence="3">Uncharacterized protein</fullName>
    </submittedName>
</protein>
<organism evidence="2 3">
    <name type="scientific">Meloidogyne hapla</name>
    <name type="common">Root-knot nematode worm</name>
    <dbReference type="NCBI Taxonomy" id="6305"/>
    <lineage>
        <taxon>Eukaryota</taxon>
        <taxon>Metazoa</taxon>
        <taxon>Ecdysozoa</taxon>
        <taxon>Nematoda</taxon>
        <taxon>Chromadorea</taxon>
        <taxon>Rhabditida</taxon>
        <taxon>Tylenchina</taxon>
        <taxon>Tylenchomorpha</taxon>
        <taxon>Tylenchoidea</taxon>
        <taxon>Meloidogynidae</taxon>
        <taxon>Meloidogyninae</taxon>
        <taxon>Meloidogyne</taxon>
    </lineage>
</organism>
<evidence type="ECO:0000313" key="2">
    <source>
        <dbReference type="Proteomes" id="UP000095281"/>
    </source>
</evidence>
<dbReference type="AlphaFoldDB" id="A0A1I8BCW3"/>
<keyword evidence="2" id="KW-1185">Reference proteome</keyword>
<proteinExistence type="predicted"/>
<name>A0A1I8BCW3_MELHA</name>
<sequence length="151" mass="17827">MDIKFEENIQDKIYLPLIKRDNKQQNAKNYFYYEKNTKEFSFLEKCEEETFISNKYQNLFISDENPLKCFEKPENINQPNTTILEINSNNITSKNEDSNIKSSPSLKLSKISTKKSTKNRGRRGSKRNNEFRGEKPSHTYIELIAMAIKEQ</sequence>
<feature type="region of interest" description="Disordered" evidence="1">
    <location>
        <begin position="92"/>
        <end position="136"/>
    </location>
</feature>